<accession>A0AAV9CE67</accession>
<protein>
    <submittedName>
        <fullName evidence="9">Zinc finger protein 3</fullName>
    </submittedName>
</protein>
<keyword evidence="3 6" id="KW-0863">Zinc-finger</keyword>
<evidence type="ECO:0000256" key="1">
    <source>
        <dbReference type="ARBA" id="ARBA00004123"/>
    </source>
</evidence>
<dbReference type="InterPro" id="IPR036236">
    <property type="entry name" value="Znf_C2H2_sf"/>
</dbReference>
<dbReference type="GO" id="GO:0008270">
    <property type="term" value="F:zinc ion binding"/>
    <property type="evidence" value="ECO:0007669"/>
    <property type="project" value="UniProtKB-KW"/>
</dbReference>
<feature type="compositionally biased region" description="Low complexity" evidence="7">
    <location>
        <begin position="24"/>
        <end position="40"/>
    </location>
</feature>
<feature type="region of interest" description="Disordered" evidence="7">
    <location>
        <begin position="20"/>
        <end position="40"/>
    </location>
</feature>
<evidence type="ECO:0000313" key="9">
    <source>
        <dbReference type="EMBL" id="KAK1287196.1"/>
    </source>
</evidence>
<evidence type="ECO:0000256" key="3">
    <source>
        <dbReference type="ARBA" id="ARBA00022771"/>
    </source>
</evidence>
<dbReference type="InterPro" id="IPR013087">
    <property type="entry name" value="Znf_C2H2_type"/>
</dbReference>
<comment type="subcellular location">
    <subcellularLocation>
        <location evidence="1">Nucleus</location>
    </subcellularLocation>
</comment>
<evidence type="ECO:0000313" key="10">
    <source>
        <dbReference type="Proteomes" id="UP001180020"/>
    </source>
</evidence>
<dbReference type="EMBL" id="JAUJYO010000019">
    <property type="protein sequence ID" value="KAK1287196.1"/>
    <property type="molecule type" value="Genomic_DNA"/>
</dbReference>
<keyword evidence="5" id="KW-0539">Nucleus</keyword>
<feature type="compositionally biased region" description="Pro residues" evidence="7">
    <location>
        <begin position="115"/>
        <end position="126"/>
    </location>
</feature>
<dbReference type="SUPFAM" id="SSF57667">
    <property type="entry name" value="beta-beta-alpha zinc fingers"/>
    <property type="match status" value="1"/>
</dbReference>
<dbReference type="GO" id="GO:0009788">
    <property type="term" value="P:negative regulation of abscisic acid-activated signaling pathway"/>
    <property type="evidence" value="ECO:0007669"/>
    <property type="project" value="InterPro"/>
</dbReference>
<reference evidence="9" key="2">
    <citation type="submission" date="2023-06" db="EMBL/GenBank/DDBJ databases">
        <authorList>
            <person name="Ma L."/>
            <person name="Liu K.-W."/>
            <person name="Li Z."/>
            <person name="Hsiao Y.-Y."/>
            <person name="Qi Y."/>
            <person name="Fu T."/>
            <person name="Tang G."/>
            <person name="Zhang D."/>
            <person name="Sun W.-H."/>
            <person name="Liu D.-K."/>
            <person name="Li Y."/>
            <person name="Chen G.-Z."/>
            <person name="Liu X.-D."/>
            <person name="Liao X.-Y."/>
            <person name="Jiang Y.-T."/>
            <person name="Yu X."/>
            <person name="Hao Y."/>
            <person name="Huang J."/>
            <person name="Zhao X.-W."/>
            <person name="Ke S."/>
            <person name="Chen Y.-Y."/>
            <person name="Wu W.-L."/>
            <person name="Hsu J.-L."/>
            <person name="Lin Y.-F."/>
            <person name="Huang M.-D."/>
            <person name="Li C.-Y."/>
            <person name="Huang L."/>
            <person name="Wang Z.-W."/>
            <person name="Zhao X."/>
            <person name="Zhong W.-Y."/>
            <person name="Peng D.-H."/>
            <person name="Ahmad S."/>
            <person name="Lan S."/>
            <person name="Zhang J.-S."/>
            <person name="Tsai W.-C."/>
            <person name="Van De Peer Y."/>
            <person name="Liu Z.-J."/>
        </authorList>
    </citation>
    <scope>NUCLEOTIDE SEQUENCE</scope>
    <source>
        <strain evidence="9">CP</strain>
        <tissue evidence="9">Leaves</tissue>
    </source>
</reference>
<reference evidence="9" key="1">
    <citation type="journal article" date="2023" name="Nat. Commun.">
        <title>Diploid and tetraploid genomes of Acorus and the evolution of monocots.</title>
        <authorList>
            <person name="Ma L."/>
            <person name="Liu K.W."/>
            <person name="Li Z."/>
            <person name="Hsiao Y.Y."/>
            <person name="Qi Y."/>
            <person name="Fu T."/>
            <person name="Tang G.D."/>
            <person name="Zhang D."/>
            <person name="Sun W.H."/>
            <person name="Liu D.K."/>
            <person name="Li Y."/>
            <person name="Chen G.Z."/>
            <person name="Liu X.D."/>
            <person name="Liao X.Y."/>
            <person name="Jiang Y.T."/>
            <person name="Yu X."/>
            <person name="Hao Y."/>
            <person name="Huang J."/>
            <person name="Zhao X.W."/>
            <person name="Ke S."/>
            <person name="Chen Y.Y."/>
            <person name="Wu W.L."/>
            <person name="Hsu J.L."/>
            <person name="Lin Y.F."/>
            <person name="Huang M.D."/>
            <person name="Li C.Y."/>
            <person name="Huang L."/>
            <person name="Wang Z.W."/>
            <person name="Zhao X."/>
            <person name="Zhong W.Y."/>
            <person name="Peng D.H."/>
            <person name="Ahmad S."/>
            <person name="Lan S."/>
            <person name="Zhang J.S."/>
            <person name="Tsai W.C."/>
            <person name="Van de Peer Y."/>
            <person name="Liu Z.J."/>
        </authorList>
    </citation>
    <scope>NUCLEOTIDE SEQUENCE</scope>
    <source>
        <strain evidence="9">CP</strain>
    </source>
</reference>
<feature type="region of interest" description="Disordered" evidence="7">
    <location>
        <begin position="147"/>
        <end position="168"/>
    </location>
</feature>
<organism evidence="9 10">
    <name type="scientific">Acorus calamus</name>
    <name type="common">Sweet flag</name>
    <dbReference type="NCBI Taxonomy" id="4465"/>
    <lineage>
        <taxon>Eukaryota</taxon>
        <taxon>Viridiplantae</taxon>
        <taxon>Streptophyta</taxon>
        <taxon>Embryophyta</taxon>
        <taxon>Tracheophyta</taxon>
        <taxon>Spermatophyta</taxon>
        <taxon>Magnoliopsida</taxon>
        <taxon>Liliopsida</taxon>
        <taxon>Acoraceae</taxon>
        <taxon>Acorus</taxon>
    </lineage>
</organism>
<evidence type="ECO:0000256" key="5">
    <source>
        <dbReference type="ARBA" id="ARBA00023242"/>
    </source>
</evidence>
<comment type="caution">
    <text evidence="9">The sequence shown here is derived from an EMBL/GenBank/DDBJ whole genome shotgun (WGS) entry which is preliminary data.</text>
</comment>
<keyword evidence="2" id="KW-0479">Metal-binding</keyword>
<gene>
    <name evidence="9" type="primary">ZFP3</name>
    <name evidence="9" type="ORF">QJS10_CPB19g00662</name>
</gene>
<feature type="region of interest" description="Disordered" evidence="7">
    <location>
        <begin position="108"/>
        <end position="129"/>
    </location>
</feature>
<evidence type="ECO:0000256" key="6">
    <source>
        <dbReference type="PROSITE-ProRule" id="PRU00042"/>
    </source>
</evidence>
<dbReference type="GO" id="GO:0005634">
    <property type="term" value="C:nucleus"/>
    <property type="evidence" value="ECO:0007669"/>
    <property type="project" value="UniProtKB-SubCell"/>
</dbReference>
<keyword evidence="10" id="KW-1185">Reference proteome</keyword>
<dbReference type="AlphaFoldDB" id="A0AAV9CE67"/>
<proteinExistence type="predicted"/>
<dbReference type="Proteomes" id="UP001180020">
    <property type="component" value="Unassembled WGS sequence"/>
</dbReference>
<keyword evidence="4" id="KW-0862">Zinc</keyword>
<evidence type="ECO:0000259" key="8">
    <source>
        <dbReference type="PROSITE" id="PS50157"/>
    </source>
</evidence>
<feature type="region of interest" description="Disordered" evidence="7">
    <location>
        <begin position="60"/>
        <end position="95"/>
    </location>
</feature>
<dbReference type="PROSITE" id="PS00028">
    <property type="entry name" value="ZINC_FINGER_C2H2_1"/>
    <property type="match status" value="1"/>
</dbReference>
<sequence>MNQIIQMHLPSLKDLIHIPFNPPTSSSSSSSTTTTTLSSTMVEETHIETTAAEAMVCLSETSSASVTDKKPTPDEDKGKDLAKSEPVQPNKPAPRELNLLGLFEPVVQPVQPDQPTDPPSSAPSPGEPHRVFSCNYCQRKFYSSQALGGHQNAHKRERSLAKRGTNRADDSAAAAAASAVGYGGLYHPYHHLGRYPLYERPFGLQAHSVAAVAAHRPYIGPGPGPARHGWGYPGLGRLAMEDYRFGGRGAAARFEEAAAAAGNGGGYWWGSHEVVKPTAAVAAVAAREEEGGKIDLSLKL</sequence>
<feature type="domain" description="C2H2-type" evidence="8">
    <location>
        <begin position="132"/>
        <end position="159"/>
    </location>
</feature>
<dbReference type="Gene3D" id="3.30.160.60">
    <property type="entry name" value="Classic Zinc Finger"/>
    <property type="match status" value="1"/>
</dbReference>
<dbReference type="PANTHER" id="PTHR47287:SF15">
    <property type="entry name" value="ZINC FINGER PROTEIN 3-LIKE"/>
    <property type="match status" value="1"/>
</dbReference>
<dbReference type="PROSITE" id="PS50157">
    <property type="entry name" value="ZINC_FINGER_C2H2_2"/>
    <property type="match status" value="1"/>
</dbReference>
<evidence type="ECO:0000256" key="2">
    <source>
        <dbReference type="ARBA" id="ARBA00022723"/>
    </source>
</evidence>
<dbReference type="InterPro" id="IPR044246">
    <property type="entry name" value="ZFP3-like"/>
</dbReference>
<evidence type="ECO:0000256" key="7">
    <source>
        <dbReference type="SAM" id="MobiDB-lite"/>
    </source>
</evidence>
<feature type="compositionally biased region" description="Basic and acidic residues" evidence="7">
    <location>
        <begin position="67"/>
        <end position="83"/>
    </location>
</feature>
<evidence type="ECO:0000256" key="4">
    <source>
        <dbReference type="ARBA" id="ARBA00022833"/>
    </source>
</evidence>
<dbReference type="PANTHER" id="PTHR47287">
    <property type="entry name" value="C2H2 AND C2HC ZINC FINGERS SUPERFAMILY PROTEIN"/>
    <property type="match status" value="1"/>
</dbReference>
<name>A0AAV9CE67_ACOCL</name>